<evidence type="ECO:0000313" key="1">
    <source>
        <dbReference type="EMBL" id="APX89100.1"/>
    </source>
</evidence>
<protein>
    <submittedName>
        <fullName evidence="1">Cupin</fullName>
    </submittedName>
</protein>
<evidence type="ECO:0000313" key="2">
    <source>
        <dbReference type="Proteomes" id="UP000187266"/>
    </source>
</evidence>
<dbReference type="AlphaFoldDB" id="A0A1U7DGH2"/>
<dbReference type="OrthoDB" id="882143at2"/>
<accession>A0A2M9DF20</accession>
<dbReference type="InterPro" id="IPR013096">
    <property type="entry name" value="Cupin_2"/>
</dbReference>
<accession>A0A1U7DGH2</accession>
<dbReference type="InterPro" id="IPR014710">
    <property type="entry name" value="RmlC-like_jellyroll"/>
</dbReference>
<proteinExistence type="predicted"/>
<name>A0A1U7DGH2_9RHOB</name>
<keyword evidence="2" id="KW-1185">Reference proteome</keyword>
<dbReference type="Proteomes" id="UP000187266">
    <property type="component" value="Chromosome"/>
</dbReference>
<dbReference type="RefSeq" id="WP_076979123.1">
    <property type="nucleotide sequence ID" value="NZ_CP019124.1"/>
</dbReference>
<dbReference type="EMBL" id="CP019124">
    <property type="protein sequence ID" value="APX89100.1"/>
    <property type="molecule type" value="Genomic_DNA"/>
</dbReference>
<dbReference type="Pfam" id="PF07883">
    <property type="entry name" value="Cupin_2"/>
    <property type="match status" value="1"/>
</dbReference>
<reference evidence="1 2" key="1">
    <citation type="submission" date="2017-01" db="EMBL/GenBank/DDBJ databases">
        <title>Genomic analysis of Xuhuaishuia manganoxidans DY6-4.</title>
        <authorList>
            <person name="Wang X."/>
        </authorList>
    </citation>
    <scope>NUCLEOTIDE SEQUENCE [LARGE SCALE GENOMIC DNA]</scope>
    <source>
        <strain evidence="1 2">DY6-4</strain>
    </source>
</reference>
<dbReference type="InterPro" id="IPR011051">
    <property type="entry name" value="RmlC_Cupin_sf"/>
</dbReference>
<dbReference type="STRING" id="1267768.BV394_04670"/>
<sequence length="115" mass="12651">MDFPDFMRAFPAIDIPLPEDVVSTNVLRSDAGIVVFFTVHQDCEIPAHAHLGQWGTLVAGEIELTIDGETRTRKPGDSWNIPAGVEHSARLKAGARIIDVFEEPDRYPLKPVAMG</sequence>
<dbReference type="Gene3D" id="2.60.120.10">
    <property type="entry name" value="Jelly Rolls"/>
    <property type="match status" value="1"/>
</dbReference>
<organism evidence="1 2">
    <name type="scientific">Brevirhabdus pacifica</name>
    <dbReference type="NCBI Taxonomy" id="1267768"/>
    <lineage>
        <taxon>Bacteria</taxon>
        <taxon>Pseudomonadati</taxon>
        <taxon>Pseudomonadota</taxon>
        <taxon>Alphaproteobacteria</taxon>
        <taxon>Rhodobacterales</taxon>
        <taxon>Paracoccaceae</taxon>
        <taxon>Brevirhabdus</taxon>
    </lineage>
</organism>
<gene>
    <name evidence="1" type="ORF">BV394_04670</name>
</gene>
<dbReference type="SUPFAM" id="SSF51182">
    <property type="entry name" value="RmlC-like cupins"/>
    <property type="match status" value="1"/>
</dbReference>